<reference evidence="1" key="2">
    <citation type="submission" date="2025-03" db="EMBL/GenBank/DDBJ databases">
        <authorList>
            <consortium name="ELIXIR-Norway"/>
            <consortium name="Elixir Norway"/>
        </authorList>
    </citation>
    <scope>NUCLEOTIDE SEQUENCE</scope>
</reference>
<reference evidence="1" key="1">
    <citation type="submission" date="2023-05" db="EMBL/GenBank/DDBJ databases">
        <authorList>
            <consortium name="ELIXIR-Norway"/>
        </authorList>
    </citation>
    <scope>NUCLEOTIDE SEQUENCE</scope>
</reference>
<organism evidence="1 2">
    <name type="scientific">Rangifer tarandus platyrhynchus</name>
    <name type="common">Svalbard reindeer</name>
    <dbReference type="NCBI Taxonomy" id="3082113"/>
    <lineage>
        <taxon>Eukaryota</taxon>
        <taxon>Metazoa</taxon>
        <taxon>Chordata</taxon>
        <taxon>Craniata</taxon>
        <taxon>Vertebrata</taxon>
        <taxon>Euteleostomi</taxon>
        <taxon>Mammalia</taxon>
        <taxon>Eutheria</taxon>
        <taxon>Laurasiatheria</taxon>
        <taxon>Artiodactyla</taxon>
        <taxon>Ruminantia</taxon>
        <taxon>Pecora</taxon>
        <taxon>Cervidae</taxon>
        <taxon>Odocoileinae</taxon>
        <taxon>Rangifer</taxon>
    </lineage>
</organism>
<dbReference type="Proteomes" id="UP001162501">
    <property type="component" value="Chromosome 17"/>
</dbReference>
<sequence>MPLLKKEVSARLVAWKAACPKLRPYARFSLAFYLVPAACSHPYVALFFTWLTSAPLPGSSLVIVCLSVRQGPLGVLKHRAGPTTGRSLRPVVGPDGSLTSHSGPGDADSAGLGSTLGRPLVCPGQGSWLFGLPRELLTPTYSPPLLPRRVVSIYFPGPSSGLQVLE</sequence>
<gene>
    <name evidence="1" type="ORF">MRATA1EN22A_LOCUS7438</name>
</gene>
<protein>
    <submittedName>
        <fullName evidence="1">Uncharacterized protein</fullName>
    </submittedName>
</protein>
<proteinExistence type="predicted"/>
<dbReference type="EMBL" id="OX596101">
    <property type="protein sequence ID" value="CAM9786035.1"/>
    <property type="molecule type" value="Genomic_DNA"/>
</dbReference>
<accession>A0AC59YKN6</accession>
<evidence type="ECO:0000313" key="2">
    <source>
        <dbReference type="Proteomes" id="UP001162501"/>
    </source>
</evidence>
<name>A0AC59YKN6_RANTA</name>
<evidence type="ECO:0000313" key="1">
    <source>
        <dbReference type="EMBL" id="CAM9786035.1"/>
    </source>
</evidence>